<keyword evidence="2" id="KW-1185">Reference proteome</keyword>
<sequence>MKISVIISVYNAEKFIANAAKSALQFEEVYEVLLIEYGSSDHSLAICEKLVEDYDRVKLFQHNQGRYKADNIRTRNLGIENASGDFISFLDASNYYLPNRFDAEKELLKNQKVDGVYGAVGIHYYSQRAKDKYYHLYKDNLIPGSRECHPKSFTPGRFNKADLFDQFSIDTLTVRKDRLLEKMHHLFSSYSMQGDVEFLLSLSYYLELYYGILHAPVAMQGVHDCCKVLWICHKEVVSPTDNSERNNRFLNWFINLQTLKALTR</sequence>
<proteinExistence type="predicted"/>
<protein>
    <submittedName>
        <fullName evidence="1">Glycosyltransferase involved in cell wall biosynthesis</fullName>
    </submittedName>
</protein>
<evidence type="ECO:0000313" key="2">
    <source>
        <dbReference type="Proteomes" id="UP001184376"/>
    </source>
</evidence>
<gene>
    <name evidence="1" type="ORF">J2795_002062</name>
</gene>
<organism evidence="1 2">
    <name type="scientific">Chryseobacterium bernardetii</name>
    <dbReference type="NCBI Taxonomy" id="1241978"/>
    <lineage>
        <taxon>Bacteria</taxon>
        <taxon>Pseudomonadati</taxon>
        <taxon>Bacteroidota</taxon>
        <taxon>Flavobacteriia</taxon>
        <taxon>Flavobacteriales</taxon>
        <taxon>Weeksellaceae</taxon>
        <taxon>Chryseobacterium group</taxon>
        <taxon>Chryseobacterium</taxon>
    </lineage>
</organism>
<comment type="caution">
    <text evidence="1">The sequence shown here is derived from an EMBL/GenBank/DDBJ whole genome shotgun (WGS) entry which is preliminary data.</text>
</comment>
<dbReference type="EMBL" id="JAVDRG010000002">
    <property type="protein sequence ID" value="MDR6441362.1"/>
    <property type="molecule type" value="Genomic_DNA"/>
</dbReference>
<evidence type="ECO:0000313" key="1">
    <source>
        <dbReference type="EMBL" id="MDR6441362.1"/>
    </source>
</evidence>
<reference evidence="1" key="1">
    <citation type="submission" date="2023-07" db="EMBL/GenBank/DDBJ databases">
        <title>Sorghum-associated microbial communities from plants grown in Nebraska, USA.</title>
        <authorList>
            <person name="Schachtman D."/>
        </authorList>
    </citation>
    <scope>NUCLEOTIDE SEQUENCE</scope>
    <source>
        <strain evidence="1">DS1280</strain>
    </source>
</reference>
<dbReference type="Proteomes" id="UP001184376">
    <property type="component" value="Unassembled WGS sequence"/>
</dbReference>
<accession>A0ACC6IUP8</accession>
<name>A0ACC6IUP8_9FLAO</name>